<proteinExistence type="inferred from homology"/>
<gene>
    <name evidence="10" type="ORF">PENTCL1PPCAC_5966</name>
</gene>
<evidence type="ECO:0000256" key="5">
    <source>
        <dbReference type="ARBA" id="ARBA00023136"/>
    </source>
</evidence>
<name>A0AAV5SKM2_9BILA</name>
<keyword evidence="3 9" id="KW-0812">Transmembrane</keyword>
<keyword evidence="5 9" id="KW-0472">Membrane</keyword>
<dbReference type="PANTHER" id="PTHR31885">
    <property type="entry name" value="GH04784P"/>
    <property type="match status" value="1"/>
</dbReference>
<comment type="catalytic activity">
    <reaction evidence="7">
        <text>a 1-O-(1Z-alkenyl)-sn-glycero-3-phosphoethanolamine + H2O = a 2,3-saturated aldehyde + sn-glycero-3-phosphoethanolamine</text>
        <dbReference type="Rhea" id="RHEA:16905"/>
        <dbReference type="ChEBI" id="CHEBI:15377"/>
        <dbReference type="ChEBI" id="CHEBI:73359"/>
        <dbReference type="ChEBI" id="CHEBI:77288"/>
        <dbReference type="ChEBI" id="CHEBI:143890"/>
        <dbReference type="EC" id="3.3.2.2"/>
    </reaction>
</comment>
<evidence type="ECO:0000256" key="9">
    <source>
        <dbReference type="SAM" id="Phobius"/>
    </source>
</evidence>
<feature type="transmembrane region" description="Helical" evidence="9">
    <location>
        <begin position="217"/>
        <end position="235"/>
    </location>
</feature>
<comment type="subcellular location">
    <subcellularLocation>
        <location evidence="1">Membrane</location>
        <topology evidence="1">Multi-pass membrane protein</topology>
    </subcellularLocation>
</comment>
<feature type="transmembrane region" description="Helical" evidence="9">
    <location>
        <begin position="148"/>
        <end position="174"/>
    </location>
</feature>
<keyword evidence="11" id="KW-1185">Reference proteome</keyword>
<evidence type="ECO:0000313" key="10">
    <source>
        <dbReference type="EMBL" id="GMS83791.1"/>
    </source>
</evidence>
<comment type="similarity">
    <text evidence="2">Belongs to the TMEM86 family.</text>
</comment>
<evidence type="ECO:0000256" key="2">
    <source>
        <dbReference type="ARBA" id="ARBA00007375"/>
    </source>
</evidence>
<dbReference type="Proteomes" id="UP001432027">
    <property type="component" value="Unassembled WGS sequence"/>
</dbReference>
<dbReference type="Pfam" id="PF07947">
    <property type="entry name" value="YhhN"/>
    <property type="match status" value="1"/>
</dbReference>
<evidence type="ECO:0000256" key="6">
    <source>
        <dbReference type="ARBA" id="ARBA00035673"/>
    </source>
</evidence>
<feature type="transmembrane region" description="Helical" evidence="9">
    <location>
        <begin position="120"/>
        <end position="141"/>
    </location>
</feature>
<dbReference type="PANTHER" id="PTHR31885:SF6">
    <property type="entry name" value="GH04784P"/>
    <property type="match status" value="1"/>
</dbReference>
<dbReference type="GO" id="GO:0016020">
    <property type="term" value="C:membrane"/>
    <property type="evidence" value="ECO:0007669"/>
    <property type="project" value="UniProtKB-SubCell"/>
</dbReference>
<reference evidence="10" key="1">
    <citation type="submission" date="2023-10" db="EMBL/GenBank/DDBJ databases">
        <title>Genome assembly of Pristionchus species.</title>
        <authorList>
            <person name="Yoshida K."/>
            <person name="Sommer R.J."/>
        </authorList>
    </citation>
    <scope>NUCLEOTIDE SEQUENCE</scope>
    <source>
        <strain evidence="10">RS0144</strain>
    </source>
</reference>
<dbReference type="AlphaFoldDB" id="A0AAV5SKM2"/>
<feature type="transmembrane region" description="Helical" evidence="9">
    <location>
        <begin position="70"/>
        <end position="88"/>
    </location>
</feature>
<evidence type="ECO:0000256" key="3">
    <source>
        <dbReference type="ARBA" id="ARBA00022692"/>
    </source>
</evidence>
<feature type="transmembrane region" description="Helical" evidence="9">
    <location>
        <begin position="15"/>
        <end position="31"/>
    </location>
</feature>
<evidence type="ECO:0000256" key="1">
    <source>
        <dbReference type="ARBA" id="ARBA00004141"/>
    </source>
</evidence>
<protein>
    <recommendedName>
        <fullName evidence="6">lysoplasmalogenase</fullName>
        <ecNumber evidence="6">3.3.2.2</ecNumber>
    </recommendedName>
</protein>
<feature type="transmembrane region" description="Helical" evidence="9">
    <location>
        <begin position="95"/>
        <end position="114"/>
    </location>
</feature>
<dbReference type="EMBL" id="BTSX01000002">
    <property type="protein sequence ID" value="GMS83791.1"/>
    <property type="molecule type" value="Genomic_DNA"/>
</dbReference>
<keyword evidence="4 9" id="KW-1133">Transmembrane helix</keyword>
<dbReference type="EC" id="3.3.2.2" evidence="6"/>
<evidence type="ECO:0000256" key="8">
    <source>
        <dbReference type="ARBA" id="ARBA00049560"/>
    </source>
</evidence>
<organism evidence="10 11">
    <name type="scientific">Pristionchus entomophagus</name>
    <dbReference type="NCBI Taxonomy" id="358040"/>
    <lineage>
        <taxon>Eukaryota</taxon>
        <taxon>Metazoa</taxon>
        <taxon>Ecdysozoa</taxon>
        <taxon>Nematoda</taxon>
        <taxon>Chromadorea</taxon>
        <taxon>Rhabditida</taxon>
        <taxon>Rhabditina</taxon>
        <taxon>Diplogasteromorpha</taxon>
        <taxon>Diplogasteroidea</taxon>
        <taxon>Neodiplogasteridae</taxon>
        <taxon>Pristionchus</taxon>
    </lineage>
</organism>
<dbReference type="GO" id="GO:0047408">
    <property type="term" value="F:alkenylglycerophosphocholine hydrolase activity"/>
    <property type="evidence" value="ECO:0007669"/>
    <property type="project" value="UniProtKB-EC"/>
</dbReference>
<evidence type="ECO:0000256" key="4">
    <source>
        <dbReference type="ARBA" id="ARBA00022989"/>
    </source>
</evidence>
<sequence>PSPTSLPYPLKMPELHKAGVAFLLAVGHFFYQSSGFTKFYNELYAYWKCTPLLVLISFVALHGGGVPVKTRAFLAIALTAGCAGDYVIGIAKEGIVPGAIAFGIGHVFYMLTFVPDTLSICWPLAAALVAWNAVVGYICILPVLKVSVFAVVVMTIYSFILTATVIFAASQYMYGSSAHPAGSHGLKWRLLGFALFYLSDNILIMEHTGIRVPLAEHLILFTYFAAQYLLVRAAVSCEKHKPKSKSS</sequence>
<evidence type="ECO:0000256" key="7">
    <source>
        <dbReference type="ARBA" id="ARBA00049458"/>
    </source>
</evidence>
<comment type="caution">
    <text evidence="10">The sequence shown here is derived from an EMBL/GenBank/DDBJ whole genome shotgun (WGS) entry which is preliminary data.</text>
</comment>
<evidence type="ECO:0000313" key="11">
    <source>
        <dbReference type="Proteomes" id="UP001432027"/>
    </source>
</evidence>
<feature type="non-terminal residue" evidence="10">
    <location>
        <position position="1"/>
    </location>
</feature>
<accession>A0AAV5SKM2</accession>
<feature type="transmembrane region" description="Helical" evidence="9">
    <location>
        <begin position="43"/>
        <end position="64"/>
    </location>
</feature>
<comment type="catalytic activity">
    <reaction evidence="8">
        <text>a 1-O-(1Z-alkenyl)-sn-glycero-3-phosphocholine + H2O = a 2,3-saturated aldehyde + sn-glycerol 3-phosphocholine</text>
        <dbReference type="Rhea" id="RHEA:22544"/>
        <dbReference type="ChEBI" id="CHEBI:15377"/>
        <dbReference type="ChEBI" id="CHEBI:16870"/>
        <dbReference type="ChEBI" id="CHEBI:73359"/>
        <dbReference type="ChEBI" id="CHEBI:77287"/>
        <dbReference type="EC" id="3.3.2.2"/>
    </reaction>
</comment>
<dbReference type="InterPro" id="IPR012506">
    <property type="entry name" value="TMEM86B-like"/>
</dbReference>